<evidence type="ECO:0000313" key="2">
    <source>
        <dbReference type="EMBL" id="KAJ0989849.1"/>
    </source>
</evidence>
<feature type="compositionally biased region" description="Basic and acidic residues" evidence="1">
    <location>
        <begin position="377"/>
        <end position="388"/>
    </location>
</feature>
<dbReference type="OrthoDB" id="696117at2759"/>
<dbReference type="AlphaFoldDB" id="A0A9D5DE98"/>
<protein>
    <submittedName>
        <fullName evidence="2">Uncharacterized protein</fullName>
    </submittedName>
</protein>
<dbReference type="PANTHER" id="PTHR48227">
    <property type="entry name" value="DNA TOPOISOMERASE 1-LIKE"/>
    <property type="match status" value="1"/>
</dbReference>
<name>A0A9D5DE98_9LILI</name>
<proteinExistence type="predicted"/>
<keyword evidence="3" id="KW-1185">Reference proteome</keyword>
<accession>A0A9D5DE98</accession>
<dbReference type="EMBL" id="JAGGNH010000001">
    <property type="protein sequence ID" value="KAJ0989849.1"/>
    <property type="molecule type" value="Genomic_DNA"/>
</dbReference>
<dbReference type="Proteomes" id="UP001085076">
    <property type="component" value="Miscellaneous, Linkage group lg01"/>
</dbReference>
<feature type="compositionally biased region" description="Basic and acidic residues" evidence="1">
    <location>
        <begin position="337"/>
        <end position="349"/>
    </location>
</feature>
<reference evidence="2" key="2">
    <citation type="journal article" date="2022" name="Hortic Res">
        <title>The genome of Dioscorea zingiberensis sheds light on the biosynthesis, origin and evolution of the medicinally important diosgenin saponins.</title>
        <authorList>
            <person name="Li Y."/>
            <person name="Tan C."/>
            <person name="Li Z."/>
            <person name="Guo J."/>
            <person name="Li S."/>
            <person name="Chen X."/>
            <person name="Wang C."/>
            <person name="Dai X."/>
            <person name="Yang H."/>
            <person name="Song W."/>
            <person name="Hou L."/>
            <person name="Xu J."/>
            <person name="Tong Z."/>
            <person name="Xu A."/>
            <person name="Yuan X."/>
            <person name="Wang W."/>
            <person name="Yang Q."/>
            <person name="Chen L."/>
            <person name="Sun Z."/>
            <person name="Wang K."/>
            <person name="Pan B."/>
            <person name="Chen J."/>
            <person name="Bao Y."/>
            <person name="Liu F."/>
            <person name="Qi X."/>
            <person name="Gang D.R."/>
            <person name="Wen J."/>
            <person name="Li J."/>
        </authorList>
    </citation>
    <scope>NUCLEOTIDE SEQUENCE</scope>
    <source>
        <strain evidence="2">Dzin_1.0</strain>
    </source>
</reference>
<feature type="compositionally biased region" description="Basic and acidic residues" evidence="1">
    <location>
        <begin position="408"/>
        <end position="434"/>
    </location>
</feature>
<comment type="caution">
    <text evidence="2">The sequence shown here is derived from an EMBL/GenBank/DDBJ whole genome shotgun (WGS) entry which is preliminary data.</text>
</comment>
<evidence type="ECO:0000313" key="3">
    <source>
        <dbReference type="Proteomes" id="UP001085076"/>
    </source>
</evidence>
<feature type="region of interest" description="Disordered" evidence="1">
    <location>
        <begin position="231"/>
        <end position="447"/>
    </location>
</feature>
<reference evidence="2" key="1">
    <citation type="submission" date="2021-03" db="EMBL/GenBank/DDBJ databases">
        <authorList>
            <person name="Li Z."/>
            <person name="Yang C."/>
        </authorList>
    </citation>
    <scope>NUCLEOTIDE SEQUENCE</scope>
    <source>
        <strain evidence="2">Dzin_1.0</strain>
        <tissue evidence="2">Leaf</tissue>
    </source>
</reference>
<organism evidence="2 3">
    <name type="scientific">Dioscorea zingiberensis</name>
    <dbReference type="NCBI Taxonomy" id="325984"/>
    <lineage>
        <taxon>Eukaryota</taxon>
        <taxon>Viridiplantae</taxon>
        <taxon>Streptophyta</taxon>
        <taxon>Embryophyta</taxon>
        <taxon>Tracheophyta</taxon>
        <taxon>Spermatophyta</taxon>
        <taxon>Magnoliopsida</taxon>
        <taxon>Liliopsida</taxon>
        <taxon>Dioscoreales</taxon>
        <taxon>Dioscoreaceae</taxon>
        <taxon>Dioscorea</taxon>
    </lineage>
</organism>
<feature type="compositionally biased region" description="Basic residues" evidence="1">
    <location>
        <begin position="435"/>
        <end position="447"/>
    </location>
</feature>
<evidence type="ECO:0000256" key="1">
    <source>
        <dbReference type="SAM" id="MobiDB-lite"/>
    </source>
</evidence>
<gene>
    <name evidence="2" type="ORF">J5N97_008205</name>
</gene>
<sequence>MSGPAVKVAEAPVKLVEIPGRDRALVATHAIKPGEILIFEPPLLLYPASEVSNYCPLCYRSLSTGGHRCLSGAASSSWLFETIAHLRSHVGDPGLFSQACFLATAYNLVDRLLPSVFSILLSLQGSHTDPSALILHSLLSSLARVPLRTSITWNIEGSKPAKVSETLMRAVKGTVTSARRVSVKKAALIIGRFAEAGAATGARPDVAAYLRRASAAFNELAQVHKKLRDEHRMPRIEINGGGEEEAEKDEKAKKKKKEKRNPSVQQMDEKWRSSDLEGGTGSFDAKGEGFEENRRKKERRELEENGFVLEVGKKKKKKEKKQKNLDWNGVAEEERSDFDGKSEELVVDGKKKKKKKKDKNVDKDSENLEEGAQSEFMESHERRDERELPKKKKVKKRRNYEEDGTGSELDRVGLDGDWKKRKHSDDGVVDERELHKKKKRKTKEQDS</sequence>
<feature type="compositionally biased region" description="Basic residues" evidence="1">
    <location>
        <begin position="389"/>
        <end position="398"/>
    </location>
</feature>
<feature type="compositionally biased region" description="Basic and acidic residues" evidence="1">
    <location>
        <begin position="285"/>
        <end position="303"/>
    </location>
</feature>
<dbReference type="PANTHER" id="PTHR48227:SF1">
    <property type="entry name" value="DNA LIGASE 1-LIKE"/>
    <property type="match status" value="1"/>
</dbReference>